<dbReference type="PRINTS" id="PR00625">
    <property type="entry name" value="JDOMAIN"/>
</dbReference>
<evidence type="ECO:0000256" key="4">
    <source>
        <dbReference type="ARBA" id="ARBA00022824"/>
    </source>
</evidence>
<sequence length="638" mass="73516">MDQTFFRHEKFSFNDTAFLLFLMSFIFVVLLFVLFYKLLFYSLSIPFWEGKDKQRSLTSVDTATCSCPICRNKPIGLKNKSSSSSWLNYSISLGLVLVCSLLVYLVWSIPKERLVTEAVWNPFEILGVTENADEKEIARAFRKLSLRYHPDKNPDDPLTVSKFIDIQRAYETLTNVKSRENFIKFGNPDGFQGVTYGIGLPKVLKKYDKPFLVIYLVLLVIGIPLGVGTWWKRTSQVLENGIKKNSVILFRQMLIRTGTFRDLVATYASAFEFEHLIAKKFFPICVQLMNELKNHGHSDFRKLKLSSLPHMVFNQVILQAYILRIPIPKELKVALEQMIAGMDLVISAMIDTNATILRREVAHHWPVGFGGGFASRIMSILQVSQSLCQQLHPKDSELLQVPMFNSQLVQRCRLKEFKIHKIQELCRLPQSKLEHLFKGWESSQLVQVKEYLDRFPILDNMQVTEPFIEDEDDSRVFEGDVLTVKVSFQVLRYQDSSEASEERVLTSMGLSPCLFYCPLRKKIFWWVVLIDDERDLPLSVRKLDFWDRDVTGTYFCTFHFPSPCAGTYQLVVKVICDSVYGCECERKLSLKVRRRNITNVTPNEQEEENDEESDNSETSTETGSEDESDASSSSSFTE</sequence>
<keyword evidence="5" id="KW-0653">Protein transport</keyword>
<dbReference type="InterPro" id="IPR018253">
    <property type="entry name" value="DnaJ_domain_CS"/>
</dbReference>
<dbReference type="GO" id="GO:0006614">
    <property type="term" value="P:SRP-dependent cotranslational protein targeting to membrane"/>
    <property type="evidence" value="ECO:0007669"/>
    <property type="project" value="TreeGrafter"/>
</dbReference>
<accession>A0A9C7PVU9</accession>
<dbReference type="CDD" id="cd06257">
    <property type="entry name" value="DnaJ"/>
    <property type="match status" value="1"/>
</dbReference>
<feature type="compositionally biased region" description="Acidic residues" evidence="9">
    <location>
        <begin position="604"/>
        <end position="615"/>
    </location>
</feature>
<dbReference type="InterPro" id="IPR036869">
    <property type="entry name" value="J_dom_sf"/>
</dbReference>
<protein>
    <recommendedName>
        <fullName evidence="11">J domain-containing protein</fullName>
    </recommendedName>
</protein>
<evidence type="ECO:0000256" key="2">
    <source>
        <dbReference type="ARBA" id="ARBA00022448"/>
    </source>
</evidence>
<dbReference type="Gene3D" id="1.10.287.110">
    <property type="entry name" value="DnaJ domain"/>
    <property type="match status" value="1"/>
</dbReference>
<dbReference type="GO" id="GO:0006620">
    <property type="term" value="P:post-translational protein targeting to endoplasmic reticulum membrane"/>
    <property type="evidence" value="ECO:0007669"/>
    <property type="project" value="TreeGrafter"/>
</dbReference>
<feature type="region of interest" description="Disordered" evidence="9">
    <location>
        <begin position="598"/>
        <end position="638"/>
    </location>
</feature>
<gene>
    <name evidence="12" type="ORF">GpartN1_g3346.t1</name>
</gene>
<evidence type="ECO:0000256" key="7">
    <source>
        <dbReference type="ARBA" id="ARBA00023136"/>
    </source>
</evidence>
<organism evidence="12 13">
    <name type="scientific">Galdieria partita</name>
    <dbReference type="NCBI Taxonomy" id="83374"/>
    <lineage>
        <taxon>Eukaryota</taxon>
        <taxon>Rhodophyta</taxon>
        <taxon>Bangiophyceae</taxon>
        <taxon>Galdieriales</taxon>
        <taxon>Galdieriaceae</taxon>
        <taxon>Galdieria</taxon>
    </lineage>
</organism>
<feature type="transmembrane region" description="Helical" evidence="10">
    <location>
        <begin position="212"/>
        <end position="231"/>
    </location>
</feature>
<dbReference type="SUPFAM" id="SSF81296">
    <property type="entry name" value="E set domains"/>
    <property type="match status" value="1"/>
</dbReference>
<dbReference type="Gene3D" id="1.10.150.20">
    <property type="entry name" value="5' to 3' exonuclease, C-terminal subdomain"/>
    <property type="match status" value="1"/>
</dbReference>
<feature type="transmembrane region" description="Helical" evidence="10">
    <location>
        <begin position="17"/>
        <end position="39"/>
    </location>
</feature>
<dbReference type="InterPro" id="IPR004179">
    <property type="entry name" value="Sec63-dom"/>
</dbReference>
<dbReference type="SUPFAM" id="SSF158702">
    <property type="entry name" value="Sec63 N-terminal domain-like"/>
    <property type="match status" value="1"/>
</dbReference>
<dbReference type="PANTHER" id="PTHR24075:SF0">
    <property type="entry name" value="TRANSLOCATION PROTEIN SEC63 HOMOLOG"/>
    <property type="match status" value="1"/>
</dbReference>
<dbReference type="EMBL" id="BQMJ01000025">
    <property type="protein sequence ID" value="GJQ11555.1"/>
    <property type="molecule type" value="Genomic_DNA"/>
</dbReference>
<evidence type="ECO:0000256" key="6">
    <source>
        <dbReference type="ARBA" id="ARBA00022989"/>
    </source>
</evidence>
<evidence type="ECO:0000256" key="1">
    <source>
        <dbReference type="ARBA" id="ARBA00004477"/>
    </source>
</evidence>
<evidence type="ECO:0000256" key="3">
    <source>
        <dbReference type="ARBA" id="ARBA00022692"/>
    </source>
</evidence>
<dbReference type="PROSITE" id="PS50076">
    <property type="entry name" value="DNAJ_2"/>
    <property type="match status" value="1"/>
</dbReference>
<keyword evidence="7 10" id="KW-0472">Membrane</keyword>
<name>A0A9C7PVU9_9RHOD</name>
<dbReference type="OrthoDB" id="3131at2759"/>
<keyword evidence="13" id="KW-1185">Reference proteome</keyword>
<reference evidence="12" key="1">
    <citation type="journal article" date="2022" name="Proc. Natl. Acad. Sci. U.S.A.">
        <title>Life cycle and functional genomics of the unicellular red alga Galdieria for elucidating algal and plant evolution and industrial use.</title>
        <authorList>
            <person name="Hirooka S."/>
            <person name="Itabashi T."/>
            <person name="Ichinose T.M."/>
            <person name="Onuma R."/>
            <person name="Fujiwara T."/>
            <person name="Yamashita S."/>
            <person name="Jong L.W."/>
            <person name="Tomita R."/>
            <person name="Iwane A.H."/>
            <person name="Miyagishima S.Y."/>
        </authorList>
    </citation>
    <scope>NUCLEOTIDE SEQUENCE</scope>
    <source>
        <strain evidence="12">NBRC 102759</strain>
    </source>
</reference>
<feature type="transmembrane region" description="Helical" evidence="10">
    <location>
        <begin position="86"/>
        <end position="107"/>
    </location>
</feature>
<dbReference type="GO" id="GO:0031207">
    <property type="term" value="C:Sec62/Sec63 complex"/>
    <property type="evidence" value="ECO:0007669"/>
    <property type="project" value="TreeGrafter"/>
</dbReference>
<dbReference type="SMART" id="SM00271">
    <property type="entry name" value="DnaJ"/>
    <property type="match status" value="1"/>
</dbReference>
<evidence type="ECO:0000256" key="9">
    <source>
        <dbReference type="SAM" id="MobiDB-lite"/>
    </source>
</evidence>
<dbReference type="SUPFAM" id="SSF46565">
    <property type="entry name" value="Chaperone J-domain"/>
    <property type="match status" value="1"/>
</dbReference>
<keyword evidence="8" id="KW-0143">Chaperone</keyword>
<dbReference type="SMART" id="SM00973">
    <property type="entry name" value="Sec63"/>
    <property type="match status" value="1"/>
</dbReference>
<dbReference type="PROSITE" id="PS00636">
    <property type="entry name" value="DNAJ_1"/>
    <property type="match status" value="1"/>
</dbReference>
<keyword evidence="4" id="KW-0256">Endoplasmic reticulum</keyword>
<dbReference type="InterPro" id="IPR035892">
    <property type="entry name" value="C2_domain_sf"/>
</dbReference>
<evidence type="ECO:0000256" key="10">
    <source>
        <dbReference type="SAM" id="Phobius"/>
    </source>
</evidence>
<keyword evidence="6 10" id="KW-1133">Transmembrane helix</keyword>
<dbReference type="AlphaFoldDB" id="A0A9C7PVU9"/>
<reference evidence="12" key="2">
    <citation type="submission" date="2022-01" db="EMBL/GenBank/DDBJ databases">
        <authorList>
            <person name="Hirooka S."/>
            <person name="Miyagishima S.Y."/>
        </authorList>
    </citation>
    <scope>NUCLEOTIDE SEQUENCE</scope>
    <source>
        <strain evidence="12">NBRC 102759</strain>
    </source>
</reference>
<dbReference type="PANTHER" id="PTHR24075">
    <property type="entry name" value="SEC63 DOMAIN-CONTAINING"/>
    <property type="match status" value="1"/>
</dbReference>
<dbReference type="GO" id="GO:0008320">
    <property type="term" value="F:protein transmembrane transporter activity"/>
    <property type="evidence" value="ECO:0007669"/>
    <property type="project" value="TreeGrafter"/>
</dbReference>
<evidence type="ECO:0000259" key="11">
    <source>
        <dbReference type="PROSITE" id="PS50076"/>
    </source>
</evidence>
<keyword evidence="2" id="KW-0813">Transport</keyword>
<dbReference type="InterPro" id="IPR001623">
    <property type="entry name" value="DnaJ_domain"/>
</dbReference>
<evidence type="ECO:0000256" key="5">
    <source>
        <dbReference type="ARBA" id="ARBA00022927"/>
    </source>
</evidence>
<proteinExistence type="predicted"/>
<dbReference type="Pfam" id="PF02889">
    <property type="entry name" value="Sec63"/>
    <property type="match status" value="1"/>
</dbReference>
<dbReference type="GO" id="GO:0003723">
    <property type="term" value="F:RNA binding"/>
    <property type="evidence" value="ECO:0007669"/>
    <property type="project" value="TreeGrafter"/>
</dbReference>
<comment type="caution">
    <text evidence="12">The sequence shown here is derived from an EMBL/GenBank/DDBJ whole genome shotgun (WGS) entry which is preliminary data.</text>
</comment>
<dbReference type="InterPro" id="IPR014756">
    <property type="entry name" value="Ig_E-set"/>
</dbReference>
<feature type="domain" description="J" evidence="11">
    <location>
        <begin position="121"/>
        <end position="186"/>
    </location>
</feature>
<evidence type="ECO:0000313" key="12">
    <source>
        <dbReference type="EMBL" id="GJQ11555.1"/>
    </source>
</evidence>
<keyword evidence="3 10" id="KW-0812">Transmembrane</keyword>
<evidence type="ECO:0000256" key="8">
    <source>
        <dbReference type="ARBA" id="ARBA00023186"/>
    </source>
</evidence>
<dbReference type="Proteomes" id="UP001061958">
    <property type="component" value="Unassembled WGS sequence"/>
</dbReference>
<evidence type="ECO:0000313" key="13">
    <source>
        <dbReference type="Proteomes" id="UP001061958"/>
    </source>
</evidence>
<comment type="subcellular location">
    <subcellularLocation>
        <location evidence="1">Endoplasmic reticulum membrane</location>
        <topology evidence="1">Multi-pass membrane protein</topology>
    </subcellularLocation>
</comment>
<dbReference type="Gene3D" id="2.60.40.150">
    <property type="entry name" value="C2 domain"/>
    <property type="match status" value="1"/>
</dbReference>
<dbReference type="Pfam" id="PF00226">
    <property type="entry name" value="DnaJ"/>
    <property type="match status" value="1"/>
</dbReference>